<evidence type="ECO:0000256" key="1">
    <source>
        <dbReference type="SAM" id="Phobius"/>
    </source>
</evidence>
<sequence>MKNSHFFVTIIITQKGQAEKCYLSRDNCLMDKIKGGRLMAKGFAKGLVTGVAGTVAAVAGAVYAFKKKVIEPEEEKAAFIAENRKKAARRRVSR</sequence>
<reference evidence="2 3" key="1">
    <citation type="submission" date="2010-12" db="EMBL/GenBank/DDBJ databases">
        <authorList>
            <person name="Muzny D."/>
            <person name="Qin X."/>
            <person name="Deng J."/>
            <person name="Jiang H."/>
            <person name="Liu Y."/>
            <person name="Qu J."/>
            <person name="Song X.-Z."/>
            <person name="Zhang L."/>
            <person name="Thornton R."/>
            <person name="Coyle M."/>
            <person name="Francisco L."/>
            <person name="Jackson L."/>
            <person name="Javaid M."/>
            <person name="Korchina V."/>
            <person name="Kovar C."/>
            <person name="Mata R."/>
            <person name="Mathew T."/>
            <person name="Ngo R."/>
            <person name="Nguyen L."/>
            <person name="Nguyen N."/>
            <person name="Okwuonu G."/>
            <person name="Ongeri F."/>
            <person name="Pham C."/>
            <person name="Simmons D."/>
            <person name="Wilczek-Boney K."/>
            <person name="Hale W."/>
            <person name="Jakkamsetti A."/>
            <person name="Pham P."/>
            <person name="Ruth R."/>
            <person name="San Lucas F."/>
            <person name="Warren J."/>
            <person name="Zhang J."/>
            <person name="Zhao Z."/>
            <person name="Zhou C."/>
            <person name="Zhu D."/>
            <person name="Lee S."/>
            <person name="Bess C."/>
            <person name="Blankenburg K."/>
            <person name="Forbes L."/>
            <person name="Fu Q."/>
            <person name="Gubbala S."/>
            <person name="Hirani K."/>
            <person name="Jayaseelan J.C."/>
            <person name="Lara F."/>
            <person name="Munidasa M."/>
            <person name="Palculict T."/>
            <person name="Patil S."/>
            <person name="Pu L.-L."/>
            <person name="Saada N."/>
            <person name="Tang L."/>
            <person name="Weissenberger G."/>
            <person name="Zhu Y."/>
            <person name="Hemphill L."/>
            <person name="Shang Y."/>
            <person name="Youmans B."/>
            <person name="Ayvaz T."/>
            <person name="Ross M."/>
            <person name="Santibanez J."/>
            <person name="Aqrawi P."/>
            <person name="Gross S."/>
            <person name="Joshi V."/>
            <person name="Fowler G."/>
            <person name="Nazareth L."/>
            <person name="Reid J."/>
            <person name="Worley K."/>
            <person name="Petrosino J."/>
            <person name="Highlander S."/>
            <person name="Gibbs R."/>
        </authorList>
    </citation>
    <scope>NUCLEOTIDE SEQUENCE [LARGE SCALE GENOMIC DNA]</scope>
    <source>
        <strain evidence="2 3">ATCC 700780</strain>
    </source>
</reference>
<accession>E8KAH0</accession>
<dbReference type="eggNOG" id="ENOG5033E1E">
    <property type="taxonomic scope" value="Bacteria"/>
</dbReference>
<dbReference type="EMBL" id="AEVF01000004">
    <property type="protein sequence ID" value="EFX41091.1"/>
    <property type="molecule type" value="Genomic_DNA"/>
</dbReference>
<keyword evidence="1" id="KW-0812">Transmembrane</keyword>
<dbReference type="HOGENOM" id="CLU_2398236_0_0_9"/>
<feature type="transmembrane region" description="Helical" evidence="1">
    <location>
        <begin position="42"/>
        <end position="65"/>
    </location>
</feature>
<evidence type="ECO:0000313" key="2">
    <source>
        <dbReference type="EMBL" id="EFX41091.1"/>
    </source>
</evidence>
<keyword evidence="1" id="KW-0472">Membrane</keyword>
<dbReference type="Pfam" id="PF11240">
    <property type="entry name" value="DUF3042"/>
    <property type="match status" value="1"/>
</dbReference>
<name>E8KAH0_9STRE</name>
<dbReference type="STRING" id="888746.HMPREF9180_0475"/>
<comment type="caution">
    <text evidence="2">The sequence shown here is derived from an EMBL/GenBank/DDBJ whole genome shotgun (WGS) entry which is preliminary data.</text>
</comment>
<dbReference type="AlphaFoldDB" id="E8KAH0"/>
<evidence type="ECO:0000313" key="3">
    <source>
        <dbReference type="Proteomes" id="UP000010304"/>
    </source>
</evidence>
<dbReference type="InterPro" id="IPR021402">
    <property type="entry name" value="DUF3042"/>
</dbReference>
<proteinExistence type="predicted"/>
<protein>
    <submittedName>
        <fullName evidence="2">Uncharacterized protein</fullName>
    </submittedName>
</protein>
<organism evidence="2 3">
    <name type="scientific">Streptococcus peroris ATCC 700780</name>
    <dbReference type="NCBI Taxonomy" id="888746"/>
    <lineage>
        <taxon>Bacteria</taxon>
        <taxon>Bacillati</taxon>
        <taxon>Bacillota</taxon>
        <taxon>Bacilli</taxon>
        <taxon>Lactobacillales</taxon>
        <taxon>Streptococcaceae</taxon>
        <taxon>Streptococcus</taxon>
    </lineage>
</organism>
<keyword evidence="1" id="KW-1133">Transmembrane helix</keyword>
<keyword evidence="3" id="KW-1185">Reference proteome</keyword>
<dbReference type="Proteomes" id="UP000010304">
    <property type="component" value="Unassembled WGS sequence"/>
</dbReference>
<gene>
    <name evidence="2" type="ORF">HMPREF9180_0475</name>
</gene>